<dbReference type="PANTHER" id="PTHR43829:SF9">
    <property type="entry name" value="AQUAPORIN-9"/>
    <property type="match status" value="1"/>
</dbReference>
<evidence type="ECO:0000256" key="5">
    <source>
        <dbReference type="ARBA" id="ARBA00022989"/>
    </source>
</evidence>
<feature type="transmembrane region" description="Helical" evidence="8">
    <location>
        <begin position="40"/>
        <end position="68"/>
    </location>
</feature>
<dbReference type="GO" id="GO:0005886">
    <property type="term" value="C:plasma membrane"/>
    <property type="evidence" value="ECO:0007669"/>
    <property type="project" value="TreeGrafter"/>
</dbReference>
<evidence type="ECO:0000256" key="1">
    <source>
        <dbReference type="ARBA" id="ARBA00004141"/>
    </source>
</evidence>
<keyword evidence="4 7" id="KW-0812">Transmembrane</keyword>
<dbReference type="HOGENOM" id="CLU_020019_9_2_9"/>
<comment type="subcellular location">
    <subcellularLocation>
        <location evidence="1">Membrane</location>
        <topology evidence="1">Multi-pass membrane protein</topology>
    </subcellularLocation>
</comment>
<dbReference type="NCBIfam" id="TIGR00861">
    <property type="entry name" value="MIP"/>
    <property type="match status" value="1"/>
</dbReference>
<dbReference type="PANTHER" id="PTHR43829">
    <property type="entry name" value="AQUAPORIN OR AQUAGLYCEROPORIN RELATED"/>
    <property type="match status" value="1"/>
</dbReference>
<gene>
    <name evidence="9" type="ORF">JF72_07580</name>
</gene>
<dbReference type="GO" id="GO:0015254">
    <property type="term" value="F:glycerol channel activity"/>
    <property type="evidence" value="ECO:0007669"/>
    <property type="project" value="TreeGrafter"/>
</dbReference>
<dbReference type="InterPro" id="IPR000425">
    <property type="entry name" value="MIP"/>
</dbReference>
<dbReference type="PATRIC" id="fig|303541.3.peg.915"/>
<feature type="transmembrane region" description="Helical" evidence="8">
    <location>
        <begin position="168"/>
        <end position="189"/>
    </location>
</feature>
<reference evidence="9 10" key="1">
    <citation type="submission" date="2015-01" db="EMBL/GenBank/DDBJ databases">
        <title>Comparative genomics of the lactic acid bacteria isolated from the honey bee gut.</title>
        <authorList>
            <person name="Ellegaard K.M."/>
            <person name="Tamarit D."/>
            <person name="Javelind E."/>
            <person name="Olofsson T."/>
            <person name="Andersson S.G."/>
            <person name="Vasquez A."/>
        </authorList>
    </citation>
    <scope>NUCLEOTIDE SEQUENCE [LARGE SCALE GENOMIC DNA]</scope>
    <source>
        <strain evidence="9 10">Hma11</strain>
    </source>
</reference>
<sequence>MNNSLSIQLIGEFLGTAMLVLLGDGVCAGTNLNKSKSKGAGWIVIAFGWGFAAAFSVYCARWLCLGHYNPAVTFSMAIAHKLPWSSVLPYFLVQVLGAFVGAVLVWLTYYPHWKETDDQGAILGSFATDPAIRSYVWNFFTETIATFILVYGLLALTNGDLADGLNPLLAGFLIASVCLSLGGPTGVALNPARDFGPRLAHQLLPIANKGKSDWAYSWIPIVAPLVGGALAASLFNVLA</sequence>
<keyword evidence="5 8" id="KW-1133">Transmembrane helix</keyword>
<proteinExistence type="inferred from homology"/>
<evidence type="ECO:0000256" key="7">
    <source>
        <dbReference type="RuleBase" id="RU000477"/>
    </source>
</evidence>
<protein>
    <submittedName>
        <fullName evidence="9">Glycerol uptake facilitator related permease (Major Intrinsic Protein Family)</fullName>
    </submittedName>
</protein>
<dbReference type="AlphaFoldDB" id="A0A0F4LT57"/>
<evidence type="ECO:0000256" key="4">
    <source>
        <dbReference type="ARBA" id="ARBA00022692"/>
    </source>
</evidence>
<name>A0A0F4LT57_9LACO</name>
<feature type="transmembrane region" description="Helical" evidence="8">
    <location>
        <begin position="135"/>
        <end position="156"/>
    </location>
</feature>
<feature type="transmembrane region" description="Helical" evidence="8">
    <location>
        <begin position="88"/>
        <end position="109"/>
    </location>
</feature>
<feature type="transmembrane region" description="Helical" evidence="8">
    <location>
        <begin position="218"/>
        <end position="238"/>
    </location>
</feature>
<comment type="caution">
    <text evidence="9">The sequence shown here is derived from an EMBL/GenBank/DDBJ whole genome shotgun (WGS) entry which is preliminary data.</text>
</comment>
<dbReference type="PRINTS" id="PR00783">
    <property type="entry name" value="MINTRINSICP"/>
</dbReference>
<feature type="transmembrane region" description="Helical" evidence="8">
    <location>
        <begin position="6"/>
        <end position="28"/>
    </location>
</feature>
<dbReference type="SUPFAM" id="SSF81338">
    <property type="entry name" value="Aquaporin-like"/>
    <property type="match status" value="1"/>
</dbReference>
<evidence type="ECO:0000256" key="8">
    <source>
        <dbReference type="SAM" id="Phobius"/>
    </source>
</evidence>
<evidence type="ECO:0000256" key="6">
    <source>
        <dbReference type="ARBA" id="ARBA00023136"/>
    </source>
</evidence>
<evidence type="ECO:0000256" key="3">
    <source>
        <dbReference type="ARBA" id="ARBA00022448"/>
    </source>
</evidence>
<dbReference type="Gene3D" id="1.20.1080.10">
    <property type="entry name" value="Glycerol uptake facilitator protein"/>
    <property type="match status" value="1"/>
</dbReference>
<keyword evidence="10" id="KW-1185">Reference proteome</keyword>
<dbReference type="Pfam" id="PF00230">
    <property type="entry name" value="MIP"/>
    <property type="match status" value="1"/>
</dbReference>
<accession>A0A0F4LT57</accession>
<dbReference type="Proteomes" id="UP000033682">
    <property type="component" value="Unassembled WGS sequence"/>
</dbReference>
<dbReference type="EMBL" id="JXLG01000005">
    <property type="protein sequence ID" value="KJY61474.1"/>
    <property type="molecule type" value="Genomic_DNA"/>
</dbReference>
<dbReference type="InterPro" id="IPR022357">
    <property type="entry name" value="MIP_CS"/>
</dbReference>
<evidence type="ECO:0000313" key="9">
    <source>
        <dbReference type="EMBL" id="KJY61474.1"/>
    </source>
</evidence>
<keyword evidence="3 7" id="KW-0813">Transport</keyword>
<keyword evidence="6 8" id="KW-0472">Membrane</keyword>
<evidence type="ECO:0000256" key="2">
    <source>
        <dbReference type="ARBA" id="ARBA00006175"/>
    </source>
</evidence>
<dbReference type="STRING" id="303541.JF72_07580"/>
<dbReference type="InterPro" id="IPR050363">
    <property type="entry name" value="MIP/Aquaporin"/>
</dbReference>
<comment type="similarity">
    <text evidence="2 7">Belongs to the MIP/aquaporin (TC 1.A.8) family.</text>
</comment>
<dbReference type="InterPro" id="IPR023271">
    <property type="entry name" value="Aquaporin-like"/>
</dbReference>
<evidence type="ECO:0000313" key="10">
    <source>
        <dbReference type="Proteomes" id="UP000033682"/>
    </source>
</evidence>
<organism evidence="9 10">
    <name type="scientific">Lactobacillus apis</name>
    <dbReference type="NCBI Taxonomy" id="303541"/>
    <lineage>
        <taxon>Bacteria</taxon>
        <taxon>Bacillati</taxon>
        <taxon>Bacillota</taxon>
        <taxon>Bacilli</taxon>
        <taxon>Lactobacillales</taxon>
        <taxon>Lactobacillaceae</taxon>
        <taxon>Lactobacillus</taxon>
    </lineage>
</organism>
<dbReference type="PROSITE" id="PS00221">
    <property type="entry name" value="MIP"/>
    <property type="match status" value="1"/>
</dbReference>
<dbReference type="RefSeq" id="WP_046306983.1">
    <property type="nucleotide sequence ID" value="NZ_KQ034000.1"/>
</dbReference>